<feature type="chain" id="PRO_5046427154" evidence="3">
    <location>
        <begin position="24"/>
        <end position="310"/>
    </location>
</feature>
<evidence type="ECO:0000313" key="5">
    <source>
        <dbReference type="EMBL" id="MCE8026019.1"/>
    </source>
</evidence>
<evidence type="ECO:0000256" key="1">
    <source>
        <dbReference type="ARBA" id="ARBA00004418"/>
    </source>
</evidence>
<dbReference type="InterPro" id="IPR050555">
    <property type="entry name" value="Bact_Solute-Bind_Prot2"/>
</dbReference>
<evidence type="ECO:0000313" key="6">
    <source>
        <dbReference type="Proteomes" id="UP001320272"/>
    </source>
</evidence>
<dbReference type="InterPro" id="IPR025997">
    <property type="entry name" value="SBP_2_dom"/>
</dbReference>
<protein>
    <submittedName>
        <fullName evidence="5">Sugar ABC transporter substrate-binding protein</fullName>
    </submittedName>
</protein>
<comment type="similarity">
    <text evidence="2">Belongs to the bacterial solute-binding protein 2 family.</text>
</comment>
<dbReference type="Proteomes" id="UP001320272">
    <property type="component" value="Unassembled WGS sequence"/>
</dbReference>
<proteinExistence type="inferred from homology"/>
<dbReference type="InterPro" id="IPR028082">
    <property type="entry name" value="Peripla_BP_I"/>
</dbReference>
<comment type="caution">
    <text evidence="5">The sequence shown here is derived from an EMBL/GenBank/DDBJ whole genome shotgun (WGS) entry which is preliminary data.</text>
</comment>
<dbReference type="Gene3D" id="3.40.50.2300">
    <property type="match status" value="2"/>
</dbReference>
<feature type="signal peptide" evidence="3">
    <location>
        <begin position="1"/>
        <end position="23"/>
    </location>
</feature>
<dbReference type="EMBL" id="JABFTV010000010">
    <property type="protein sequence ID" value="MCE8026019.1"/>
    <property type="molecule type" value="Genomic_DNA"/>
</dbReference>
<dbReference type="CDD" id="cd06312">
    <property type="entry name" value="PBP1_ABC_sugar_binding-like"/>
    <property type="match status" value="1"/>
</dbReference>
<name>A0ABS9AWD9_9GAMM</name>
<comment type="subcellular location">
    <subcellularLocation>
        <location evidence="1">Periplasm</location>
    </subcellularLocation>
</comment>
<dbReference type="PANTHER" id="PTHR30036:SF7">
    <property type="entry name" value="ABC TRANSPORTER PERIPLASMIC-BINDING PROTEIN YPHF"/>
    <property type="match status" value="1"/>
</dbReference>
<feature type="domain" description="Periplasmic binding protein" evidence="4">
    <location>
        <begin position="36"/>
        <end position="277"/>
    </location>
</feature>
<dbReference type="Pfam" id="PF13407">
    <property type="entry name" value="Peripla_BP_4"/>
    <property type="match status" value="1"/>
</dbReference>
<sequence>MARLSYLLAASATATLLSAAAQADSQRYIMITHGQAADPFWSIVKTGAEDAADELGVRLEYRAPTTFDVARMRQLLEAAIASEPDGIILTLTSPDAMGSLMQGAKDEGIPVVVINSGGHVARDYGADLYIGMDEHLAGKMAAERMIENGASHGLCVNHEQGNVGLDQRCEGFLEGFGGNASQLATTIDPTEIRNSLIAYLDQNREVDAILGLGPLSTEPVIEALRSEGALGQLQFGTFDLSPRILQTVAAGDMDFAIDQQPYLQGYQGVVTINQYVKHLLMPATDLLTGPAFVTPETAEQVIELTERGIR</sequence>
<accession>A0ABS9AWD9</accession>
<gene>
    <name evidence="5" type="ORF">HOP59_17995</name>
</gene>
<dbReference type="PANTHER" id="PTHR30036">
    <property type="entry name" value="D-XYLOSE-BINDING PERIPLASMIC PROTEIN"/>
    <property type="match status" value="1"/>
</dbReference>
<dbReference type="SUPFAM" id="SSF53822">
    <property type="entry name" value="Periplasmic binding protein-like I"/>
    <property type="match status" value="1"/>
</dbReference>
<keyword evidence="6" id="KW-1185">Reference proteome</keyword>
<evidence type="ECO:0000256" key="3">
    <source>
        <dbReference type="SAM" id="SignalP"/>
    </source>
</evidence>
<evidence type="ECO:0000259" key="4">
    <source>
        <dbReference type="Pfam" id="PF13407"/>
    </source>
</evidence>
<reference evidence="5 6" key="1">
    <citation type="journal article" date="2021" name="Front. Microbiol.">
        <title>Aerobic Denitrification and Heterotrophic Sulfur Oxidation in the Genus Halomonas Revealed by Six Novel Species Characterizations and Genome-Based Analysis.</title>
        <authorList>
            <person name="Wang L."/>
            <person name="Shao Z."/>
        </authorList>
    </citation>
    <scope>NUCLEOTIDE SEQUENCE [LARGE SCALE GENOMIC DNA]</scope>
    <source>
        <strain evidence="5 6">MCCC 1A11058</strain>
    </source>
</reference>
<organism evidence="5 6">
    <name type="scientific">Billgrantia aerodenitrificans</name>
    <dbReference type="NCBI Taxonomy" id="2733483"/>
    <lineage>
        <taxon>Bacteria</taxon>
        <taxon>Pseudomonadati</taxon>
        <taxon>Pseudomonadota</taxon>
        <taxon>Gammaproteobacteria</taxon>
        <taxon>Oceanospirillales</taxon>
        <taxon>Halomonadaceae</taxon>
        <taxon>Billgrantia</taxon>
    </lineage>
</organism>
<evidence type="ECO:0000256" key="2">
    <source>
        <dbReference type="ARBA" id="ARBA00007639"/>
    </source>
</evidence>
<keyword evidence="3" id="KW-0732">Signal</keyword>
<dbReference type="RefSeq" id="WP_010625738.1">
    <property type="nucleotide sequence ID" value="NZ_JABFTV010000010.1"/>
</dbReference>